<evidence type="ECO:0000313" key="2">
    <source>
        <dbReference type="EMBL" id="KAF2684907.1"/>
    </source>
</evidence>
<dbReference type="Proteomes" id="UP000799291">
    <property type="component" value="Unassembled WGS sequence"/>
</dbReference>
<proteinExistence type="predicted"/>
<organism evidence="2 3">
    <name type="scientific">Lentithecium fluviatile CBS 122367</name>
    <dbReference type="NCBI Taxonomy" id="1168545"/>
    <lineage>
        <taxon>Eukaryota</taxon>
        <taxon>Fungi</taxon>
        <taxon>Dikarya</taxon>
        <taxon>Ascomycota</taxon>
        <taxon>Pezizomycotina</taxon>
        <taxon>Dothideomycetes</taxon>
        <taxon>Pleosporomycetidae</taxon>
        <taxon>Pleosporales</taxon>
        <taxon>Massarineae</taxon>
        <taxon>Lentitheciaceae</taxon>
        <taxon>Lentithecium</taxon>
    </lineage>
</organism>
<reference evidence="2" key="1">
    <citation type="journal article" date="2020" name="Stud. Mycol.">
        <title>101 Dothideomycetes genomes: a test case for predicting lifestyles and emergence of pathogens.</title>
        <authorList>
            <person name="Haridas S."/>
            <person name="Albert R."/>
            <person name="Binder M."/>
            <person name="Bloem J."/>
            <person name="Labutti K."/>
            <person name="Salamov A."/>
            <person name="Andreopoulos B."/>
            <person name="Baker S."/>
            <person name="Barry K."/>
            <person name="Bills G."/>
            <person name="Bluhm B."/>
            <person name="Cannon C."/>
            <person name="Castanera R."/>
            <person name="Culley D."/>
            <person name="Daum C."/>
            <person name="Ezra D."/>
            <person name="Gonzalez J."/>
            <person name="Henrissat B."/>
            <person name="Kuo A."/>
            <person name="Liang C."/>
            <person name="Lipzen A."/>
            <person name="Lutzoni F."/>
            <person name="Magnuson J."/>
            <person name="Mondo S."/>
            <person name="Nolan M."/>
            <person name="Ohm R."/>
            <person name="Pangilinan J."/>
            <person name="Park H.-J."/>
            <person name="Ramirez L."/>
            <person name="Alfaro M."/>
            <person name="Sun H."/>
            <person name="Tritt A."/>
            <person name="Yoshinaga Y."/>
            <person name="Zwiers L.-H."/>
            <person name="Turgeon B."/>
            <person name="Goodwin S."/>
            <person name="Spatafora J."/>
            <person name="Crous P."/>
            <person name="Grigoriev I."/>
        </authorList>
    </citation>
    <scope>NUCLEOTIDE SEQUENCE</scope>
    <source>
        <strain evidence="2">CBS 122367</strain>
    </source>
</reference>
<dbReference type="AlphaFoldDB" id="A0A6G1J306"/>
<gene>
    <name evidence="2" type="ORF">K458DRAFT_450897</name>
</gene>
<keyword evidence="3" id="KW-1185">Reference proteome</keyword>
<dbReference type="EMBL" id="MU005580">
    <property type="protein sequence ID" value="KAF2684907.1"/>
    <property type="molecule type" value="Genomic_DNA"/>
</dbReference>
<evidence type="ECO:0000313" key="3">
    <source>
        <dbReference type="Proteomes" id="UP000799291"/>
    </source>
</evidence>
<accession>A0A6G1J306</accession>
<feature type="region of interest" description="Disordered" evidence="1">
    <location>
        <begin position="139"/>
        <end position="160"/>
    </location>
</feature>
<name>A0A6G1J306_9PLEO</name>
<sequence>MLSSGVTKSADQIKVTVEETLALVKTVEDSSSKSGAGTEQLLPRLEEMNRVSTSSFENTEQMTKDFQHLKAQSAAILADLGAGAQMSDSIDQTSMRIFLNTQIILQRLERLFVGPVTAASGIQHSPVMAETYATDAHRPRLESGNNSRSRAHSPGDNADTVHEDAGAIIYTHGSPNPKSLKLVEYI</sequence>
<protein>
    <submittedName>
        <fullName evidence="2">Uncharacterized protein</fullName>
    </submittedName>
</protein>
<evidence type="ECO:0000256" key="1">
    <source>
        <dbReference type="SAM" id="MobiDB-lite"/>
    </source>
</evidence>